<dbReference type="EMBL" id="CAJPDS010000074">
    <property type="protein sequence ID" value="CAF9934352.1"/>
    <property type="molecule type" value="Genomic_DNA"/>
</dbReference>
<feature type="compositionally biased region" description="Basic and acidic residues" evidence="3">
    <location>
        <begin position="90"/>
        <end position="125"/>
    </location>
</feature>
<dbReference type="InterPro" id="IPR019331">
    <property type="entry name" value="FAM192A/Fyv6_N"/>
</dbReference>
<evidence type="ECO:0000256" key="1">
    <source>
        <dbReference type="ARBA" id="ARBA00004123"/>
    </source>
</evidence>
<feature type="compositionally biased region" description="Low complexity" evidence="3">
    <location>
        <begin position="182"/>
        <end position="192"/>
    </location>
</feature>
<dbReference type="AlphaFoldDB" id="A0A8H3G4C0"/>
<organism evidence="5 6">
    <name type="scientific">Heterodermia speciosa</name>
    <dbReference type="NCBI Taxonomy" id="116794"/>
    <lineage>
        <taxon>Eukaryota</taxon>
        <taxon>Fungi</taxon>
        <taxon>Dikarya</taxon>
        <taxon>Ascomycota</taxon>
        <taxon>Pezizomycotina</taxon>
        <taxon>Lecanoromycetes</taxon>
        <taxon>OSLEUM clade</taxon>
        <taxon>Lecanoromycetidae</taxon>
        <taxon>Caliciales</taxon>
        <taxon>Physciaceae</taxon>
        <taxon>Heterodermia</taxon>
    </lineage>
</organism>
<dbReference type="Proteomes" id="UP000664521">
    <property type="component" value="Unassembled WGS sequence"/>
</dbReference>
<comment type="subcellular location">
    <subcellularLocation>
        <location evidence="1">Nucleus</location>
    </subcellularLocation>
</comment>
<evidence type="ECO:0000256" key="2">
    <source>
        <dbReference type="ARBA" id="ARBA00023242"/>
    </source>
</evidence>
<evidence type="ECO:0000256" key="3">
    <source>
        <dbReference type="SAM" id="MobiDB-lite"/>
    </source>
</evidence>
<protein>
    <recommendedName>
        <fullName evidence="4">FAM192A/Fyv6 N-terminal domain-containing protein</fullName>
    </recommendedName>
</protein>
<gene>
    <name evidence="5" type="ORF">HETSPECPRED_009197</name>
</gene>
<feature type="compositionally biased region" description="Polar residues" evidence="3">
    <location>
        <begin position="222"/>
        <end position="239"/>
    </location>
</feature>
<dbReference type="OrthoDB" id="75807at2759"/>
<sequence length="251" mass="27782">MSSGFVSGGTADKPTERDDEWLKAQQEIEASRRRKEEESRQQGGKSLYEVLQNNKAAKEEAFQESIKLKNQFRNLDEDEVEFLDAVLESTREKEQAVKKETSEQLDLFRRQQEEAEKALLDEGIRASDAAASPTGPTSDTQWALNAKKRKRAKEDKGLKGLKIRRSSSKIEGPSSLSDRKATNNPAPTQTNTKEPITRDTKEISEPVQAALPQSKTADEKVASTTVPKGSSPKKPNTLSGLGLADYSSDED</sequence>
<feature type="compositionally biased region" description="Polar residues" evidence="3">
    <location>
        <begin position="134"/>
        <end position="143"/>
    </location>
</feature>
<dbReference type="GO" id="GO:0005634">
    <property type="term" value="C:nucleus"/>
    <property type="evidence" value="ECO:0007669"/>
    <property type="project" value="UniProtKB-SubCell"/>
</dbReference>
<evidence type="ECO:0000313" key="6">
    <source>
        <dbReference type="Proteomes" id="UP000664521"/>
    </source>
</evidence>
<evidence type="ECO:0000259" key="4">
    <source>
        <dbReference type="Pfam" id="PF10187"/>
    </source>
</evidence>
<comment type="caution">
    <text evidence="5">The sequence shown here is derived from an EMBL/GenBank/DDBJ whole genome shotgun (WGS) entry which is preliminary data.</text>
</comment>
<feature type="compositionally biased region" description="Basic and acidic residues" evidence="3">
    <location>
        <begin position="13"/>
        <end position="22"/>
    </location>
</feature>
<dbReference type="PANTHER" id="PTHR13495:SF0">
    <property type="entry name" value="PSME3-INTERACTING PROTEIN"/>
    <property type="match status" value="1"/>
</dbReference>
<reference evidence="5" key="1">
    <citation type="submission" date="2021-03" db="EMBL/GenBank/DDBJ databases">
        <authorList>
            <person name="Tagirdzhanova G."/>
        </authorList>
    </citation>
    <scope>NUCLEOTIDE SEQUENCE</scope>
</reference>
<name>A0A8H3G4C0_9LECA</name>
<accession>A0A8H3G4C0</accession>
<evidence type="ECO:0000313" key="5">
    <source>
        <dbReference type="EMBL" id="CAF9934352.1"/>
    </source>
</evidence>
<feature type="domain" description="FAM192A/Fyv6 N-terminal" evidence="4">
    <location>
        <begin position="5"/>
        <end position="109"/>
    </location>
</feature>
<keyword evidence="2" id="KW-0539">Nucleus</keyword>
<feature type="compositionally biased region" description="Basic and acidic residues" evidence="3">
    <location>
        <begin position="195"/>
        <end position="204"/>
    </location>
</feature>
<dbReference type="PANTHER" id="PTHR13495">
    <property type="entry name" value="NEFA-INTERACTING NUCLEAR PROTEIN NIP30"/>
    <property type="match status" value="1"/>
</dbReference>
<feature type="region of interest" description="Disordered" evidence="3">
    <location>
        <begin position="1"/>
        <end position="52"/>
    </location>
</feature>
<feature type="compositionally biased region" description="Basic and acidic residues" evidence="3">
    <location>
        <begin position="29"/>
        <end position="40"/>
    </location>
</feature>
<feature type="region of interest" description="Disordered" evidence="3">
    <location>
        <begin position="90"/>
        <end position="251"/>
    </location>
</feature>
<keyword evidence="6" id="KW-1185">Reference proteome</keyword>
<dbReference type="Pfam" id="PF10187">
    <property type="entry name" value="FAM192A_Fyv6_N"/>
    <property type="match status" value="1"/>
</dbReference>
<dbReference type="InterPro" id="IPR039845">
    <property type="entry name" value="FAM192A"/>
</dbReference>
<proteinExistence type="predicted"/>